<sequence length="355" mass="36759">MFPTVSRARLASSPGLTRRAGLGALVTVALAACSRGSRPSSSSTPTPTVTDGPGYTRHADLAYADPVGRAHLLDLYVPSGEGPFPVVIFQAGSAFGSDDTKNLTTELSGATTAEGLAGAWAPHGYAVVGVNVRSSSQAVFPAQVHDIKAAIRFLRAQAGEYGLDTGRFATMGTSSGGWGAVMAGVTAGNTDLEGDLGNPEVSSAVQAVVDLFGPTDFLQMDAHRIPGGQKHDPASSPESKLMGFAIRSDPEATGRANPAAYVTAQAPPIWIAHGTKDPLVPHHQSQILFAAYTDAKARATFTLVHEAQHTDAYLGSPGDLSVTVHTSADGSVTRSDRPAPSFDVIRAFLDEALGR</sequence>
<feature type="compositionally biased region" description="Low complexity" evidence="2">
    <location>
        <begin position="35"/>
        <end position="54"/>
    </location>
</feature>
<evidence type="ECO:0000256" key="2">
    <source>
        <dbReference type="SAM" id="MobiDB-lite"/>
    </source>
</evidence>
<dbReference type="PANTHER" id="PTHR48081:SF13">
    <property type="entry name" value="ALPHA_BETA HYDROLASE"/>
    <property type="match status" value="1"/>
</dbReference>
<organism evidence="4 5">
    <name type="scientific">Kineosporia succinea</name>
    <dbReference type="NCBI Taxonomy" id="84632"/>
    <lineage>
        <taxon>Bacteria</taxon>
        <taxon>Bacillati</taxon>
        <taxon>Actinomycetota</taxon>
        <taxon>Actinomycetes</taxon>
        <taxon>Kineosporiales</taxon>
        <taxon>Kineosporiaceae</taxon>
        <taxon>Kineosporia</taxon>
    </lineage>
</organism>
<evidence type="ECO:0000256" key="1">
    <source>
        <dbReference type="ARBA" id="ARBA00022801"/>
    </source>
</evidence>
<dbReference type="RefSeq" id="WP_307244948.1">
    <property type="nucleotide sequence ID" value="NZ_JAUSQZ010000001.1"/>
</dbReference>
<accession>A0ABT9P6P8</accession>
<comment type="caution">
    <text evidence="4">The sequence shown here is derived from an EMBL/GenBank/DDBJ whole genome shotgun (WGS) entry which is preliminary data.</text>
</comment>
<proteinExistence type="predicted"/>
<evidence type="ECO:0000313" key="4">
    <source>
        <dbReference type="EMBL" id="MDP9828104.1"/>
    </source>
</evidence>
<reference evidence="4 5" key="1">
    <citation type="submission" date="2023-07" db="EMBL/GenBank/DDBJ databases">
        <title>Sequencing the genomes of 1000 actinobacteria strains.</title>
        <authorList>
            <person name="Klenk H.-P."/>
        </authorList>
    </citation>
    <scope>NUCLEOTIDE SEQUENCE [LARGE SCALE GENOMIC DNA]</scope>
    <source>
        <strain evidence="4 5">DSM 44388</strain>
    </source>
</reference>
<protein>
    <submittedName>
        <fullName evidence="4">Acetyl esterase/lipase</fullName>
    </submittedName>
</protein>
<dbReference type="PANTHER" id="PTHR48081">
    <property type="entry name" value="AB HYDROLASE SUPERFAMILY PROTEIN C4A8.06C"/>
    <property type="match status" value="1"/>
</dbReference>
<dbReference type="Gene3D" id="3.40.50.1820">
    <property type="entry name" value="alpha/beta hydrolase"/>
    <property type="match status" value="1"/>
</dbReference>
<dbReference type="Proteomes" id="UP001235712">
    <property type="component" value="Unassembled WGS sequence"/>
</dbReference>
<feature type="domain" description="BD-FAE-like" evidence="3">
    <location>
        <begin position="73"/>
        <end position="290"/>
    </location>
</feature>
<evidence type="ECO:0000313" key="5">
    <source>
        <dbReference type="Proteomes" id="UP001235712"/>
    </source>
</evidence>
<dbReference type="SUPFAM" id="SSF53474">
    <property type="entry name" value="alpha/beta-Hydrolases"/>
    <property type="match status" value="1"/>
</dbReference>
<feature type="region of interest" description="Disordered" evidence="2">
    <location>
        <begin position="35"/>
        <end position="57"/>
    </location>
</feature>
<dbReference type="InterPro" id="IPR050300">
    <property type="entry name" value="GDXG_lipolytic_enzyme"/>
</dbReference>
<dbReference type="Pfam" id="PF20434">
    <property type="entry name" value="BD-FAE"/>
    <property type="match status" value="1"/>
</dbReference>
<name>A0ABT9P6P8_9ACTN</name>
<dbReference type="InterPro" id="IPR029058">
    <property type="entry name" value="AB_hydrolase_fold"/>
</dbReference>
<dbReference type="InterPro" id="IPR049492">
    <property type="entry name" value="BD-FAE-like_dom"/>
</dbReference>
<keyword evidence="1" id="KW-0378">Hydrolase</keyword>
<keyword evidence="5" id="KW-1185">Reference proteome</keyword>
<dbReference type="PROSITE" id="PS51257">
    <property type="entry name" value="PROKAR_LIPOPROTEIN"/>
    <property type="match status" value="1"/>
</dbReference>
<gene>
    <name evidence="4" type="ORF">J2S57_003853</name>
</gene>
<dbReference type="EMBL" id="JAUSQZ010000001">
    <property type="protein sequence ID" value="MDP9828104.1"/>
    <property type="molecule type" value="Genomic_DNA"/>
</dbReference>
<evidence type="ECO:0000259" key="3">
    <source>
        <dbReference type="Pfam" id="PF20434"/>
    </source>
</evidence>